<organism evidence="3 4">
    <name type="scientific">Cerasibacillus terrae</name>
    <dbReference type="NCBI Taxonomy" id="2498845"/>
    <lineage>
        <taxon>Bacteria</taxon>
        <taxon>Bacillati</taxon>
        <taxon>Bacillota</taxon>
        <taxon>Bacilli</taxon>
        <taxon>Bacillales</taxon>
        <taxon>Bacillaceae</taxon>
        <taxon>Cerasibacillus</taxon>
    </lineage>
</organism>
<accession>A0A5C8NN41</accession>
<dbReference type="InterPro" id="IPR011761">
    <property type="entry name" value="ATP-grasp"/>
</dbReference>
<evidence type="ECO:0000313" key="3">
    <source>
        <dbReference type="EMBL" id="TXL62576.1"/>
    </source>
</evidence>
<reference evidence="3 4" key="1">
    <citation type="submission" date="2019-06" db="EMBL/GenBank/DDBJ databases">
        <title>Cerasibacillus sp. nov., isolated from maize field.</title>
        <authorList>
            <person name="Lin S.-Y."/>
            <person name="Tsai C.-F."/>
            <person name="Young C.-C."/>
        </authorList>
    </citation>
    <scope>NUCLEOTIDE SEQUENCE [LARGE SCALE GENOMIC DNA]</scope>
    <source>
        <strain evidence="3 4">CC-CFT480</strain>
    </source>
</reference>
<dbReference type="Gene3D" id="3.30.470.20">
    <property type="entry name" value="ATP-grasp fold, B domain"/>
    <property type="match status" value="1"/>
</dbReference>
<dbReference type="SUPFAM" id="SSF56059">
    <property type="entry name" value="Glutathione synthetase ATP-binding domain-like"/>
    <property type="match status" value="1"/>
</dbReference>
<proteinExistence type="predicted"/>
<dbReference type="GO" id="GO:0009432">
    <property type="term" value="P:SOS response"/>
    <property type="evidence" value="ECO:0007669"/>
    <property type="project" value="TreeGrafter"/>
</dbReference>
<dbReference type="Pfam" id="PF08443">
    <property type="entry name" value="RimK"/>
    <property type="match status" value="1"/>
</dbReference>
<keyword evidence="1" id="KW-0067">ATP-binding</keyword>
<dbReference type="PANTHER" id="PTHR21621">
    <property type="entry name" value="RIBOSOMAL PROTEIN S6 MODIFICATION PROTEIN"/>
    <property type="match status" value="1"/>
</dbReference>
<dbReference type="AlphaFoldDB" id="A0A5C8NN41"/>
<dbReference type="Proteomes" id="UP000321574">
    <property type="component" value="Unassembled WGS sequence"/>
</dbReference>
<dbReference type="GO" id="GO:0005737">
    <property type="term" value="C:cytoplasm"/>
    <property type="evidence" value="ECO:0007669"/>
    <property type="project" value="TreeGrafter"/>
</dbReference>
<dbReference type="OrthoDB" id="4426445at2"/>
<dbReference type="InterPro" id="IPR013651">
    <property type="entry name" value="ATP-grasp_RimK-type"/>
</dbReference>
<dbReference type="Gene3D" id="3.40.50.20">
    <property type="match status" value="1"/>
</dbReference>
<gene>
    <name evidence="3" type="ORF">FHP05_12295</name>
</gene>
<comment type="caution">
    <text evidence="3">The sequence shown here is derived from an EMBL/GenBank/DDBJ whole genome shotgun (WGS) entry which is preliminary data.</text>
</comment>
<dbReference type="PANTHER" id="PTHR21621:SF0">
    <property type="entry name" value="BETA-CITRYLGLUTAMATE SYNTHASE B-RELATED"/>
    <property type="match status" value="1"/>
</dbReference>
<dbReference type="GO" id="GO:0005524">
    <property type="term" value="F:ATP binding"/>
    <property type="evidence" value="ECO:0007669"/>
    <property type="project" value="UniProtKB-UniRule"/>
</dbReference>
<evidence type="ECO:0000313" key="4">
    <source>
        <dbReference type="Proteomes" id="UP000321574"/>
    </source>
</evidence>
<protein>
    <submittedName>
        <fullName evidence="3">ATP-grasp domain-containing protein</fullName>
    </submittedName>
</protein>
<keyword evidence="4" id="KW-1185">Reference proteome</keyword>
<dbReference type="RefSeq" id="WP_147668669.1">
    <property type="nucleotide sequence ID" value="NZ_VDUW01000009.1"/>
</dbReference>
<feature type="domain" description="ATP-grasp" evidence="2">
    <location>
        <begin position="104"/>
        <end position="281"/>
    </location>
</feature>
<dbReference type="GO" id="GO:0046872">
    <property type="term" value="F:metal ion binding"/>
    <property type="evidence" value="ECO:0007669"/>
    <property type="project" value="InterPro"/>
</dbReference>
<evidence type="ECO:0000256" key="1">
    <source>
        <dbReference type="PROSITE-ProRule" id="PRU00409"/>
    </source>
</evidence>
<name>A0A5C8NN41_9BACI</name>
<sequence>MTNKGWLIYSKQDAKENMSFIEWFLQEAKNKEIELTLILREKLQIGIIHNEPCAYINHKKTTLPDFAIVRTVEPLLSFHIEQLGVIVFNSSHISSICNHKARTHLEINKLQIPMVSTLFVKSQDLPTELPFQLPFVIKEAGGRGGKQVYFIQTKTEWMHFLKSSINKDLIIQTADVQLGKDVRVFVVGKEIIGAVLRESNSDFRANFKLGGSATWYELSSKEKQLIERIIQHFDFGMVGIDFLFDDQGNLLFNEIEDVVGSRTLSSVSSINIVEKYITFIKQQLAKKEHR</sequence>
<dbReference type="GO" id="GO:0018169">
    <property type="term" value="F:ribosomal S6-glutamic acid ligase activity"/>
    <property type="evidence" value="ECO:0007669"/>
    <property type="project" value="TreeGrafter"/>
</dbReference>
<dbReference type="EMBL" id="VDUW01000009">
    <property type="protein sequence ID" value="TXL62576.1"/>
    <property type="molecule type" value="Genomic_DNA"/>
</dbReference>
<keyword evidence="1" id="KW-0547">Nucleotide-binding</keyword>
<dbReference type="PROSITE" id="PS50975">
    <property type="entry name" value="ATP_GRASP"/>
    <property type="match status" value="1"/>
</dbReference>
<evidence type="ECO:0000259" key="2">
    <source>
        <dbReference type="PROSITE" id="PS50975"/>
    </source>
</evidence>